<keyword evidence="7 10" id="KW-0653">Protein transport</keyword>
<comment type="function">
    <text evidence="10">Inner membrane component of the type II secretion system required for the energy-dependent secretion of extracellular factors such as proteases and toxins from the periplasm.</text>
</comment>
<keyword evidence="3 10" id="KW-0813">Transport</keyword>
<dbReference type="PIRSF" id="PIRSF015761">
    <property type="entry name" value="Protein_L"/>
    <property type="match status" value="1"/>
</dbReference>
<dbReference type="Pfam" id="PF05134">
    <property type="entry name" value="T2SSL"/>
    <property type="match status" value="1"/>
</dbReference>
<sequence length="397" mass="44361">MEQLLVRLGSRQEDRVQWLVWSADEQEIIASGELPEASQLATLKERAGQRPAIALVPTCDIAMRWVALPPRASRKVLSAIPFMLEDELAQDVSKQFFAMGPRRGDQQAVAIVSREKMEDWQDWLSEAGLYCDKLLPDVLAVPHHEGAWSVLAVGEDLLIREDEWQGMEGELSWLLPAFSHRLRRAESLTTVHNYADMELSAIPNLDVHTADLELPMHVMAKEAIGSSFNLLQNEYRIKRKRTGHLHQWRVAAVLAVVALTTSLVDKGVSIYQLSQQNDQLSAQIDQAVKAGFPNLGTYRDLRLKIRSEMAQMQQGGGSASMLAMMGELTNAFATSEVKPQTLRFDASRTEIRMQAIGKNFESLEQFKRQAESAGFEIEQGAINNRDDAVIGTVAIRG</sequence>
<dbReference type="RefSeq" id="WP_070124555.1">
    <property type="nucleotide sequence ID" value="NZ_MDHN01000013.1"/>
</dbReference>
<protein>
    <recommendedName>
        <fullName evidence="10">Type II secretion system protein L</fullName>
        <shortName evidence="10">T2SS protein L</shortName>
    </recommendedName>
</protein>
<dbReference type="GO" id="GO:0015628">
    <property type="term" value="P:protein secretion by the type II secretion system"/>
    <property type="evidence" value="ECO:0007669"/>
    <property type="project" value="InterPro"/>
</dbReference>
<comment type="similarity">
    <text evidence="2 10">Belongs to the GSP L family.</text>
</comment>
<organism evidence="13 14">
    <name type="scientific">Alteromonas confluentis</name>
    <dbReference type="NCBI Taxonomy" id="1656094"/>
    <lineage>
        <taxon>Bacteria</taxon>
        <taxon>Pseudomonadati</taxon>
        <taxon>Pseudomonadota</taxon>
        <taxon>Gammaproteobacteria</taxon>
        <taxon>Alteromonadales</taxon>
        <taxon>Alteromonadaceae</taxon>
        <taxon>Alteromonas/Salinimonas group</taxon>
        <taxon>Alteromonas</taxon>
    </lineage>
</organism>
<gene>
    <name evidence="13" type="ORF">BFC18_07895</name>
</gene>
<accession>A0A1E7ZDT2</accession>
<evidence type="ECO:0000256" key="2">
    <source>
        <dbReference type="ARBA" id="ARBA00005318"/>
    </source>
</evidence>
<evidence type="ECO:0000256" key="5">
    <source>
        <dbReference type="ARBA" id="ARBA00022519"/>
    </source>
</evidence>
<evidence type="ECO:0000256" key="10">
    <source>
        <dbReference type="PIRNR" id="PIRNR015761"/>
    </source>
</evidence>
<evidence type="ECO:0000256" key="4">
    <source>
        <dbReference type="ARBA" id="ARBA00022475"/>
    </source>
</evidence>
<evidence type="ECO:0000256" key="6">
    <source>
        <dbReference type="ARBA" id="ARBA00022692"/>
    </source>
</evidence>
<name>A0A1E7ZDT2_9ALTE</name>
<evidence type="ECO:0000259" key="12">
    <source>
        <dbReference type="Pfam" id="PF12693"/>
    </source>
</evidence>
<evidence type="ECO:0000256" key="3">
    <source>
        <dbReference type="ARBA" id="ARBA00022448"/>
    </source>
</evidence>
<dbReference type="GO" id="GO:0009276">
    <property type="term" value="C:Gram-negative-bacterium-type cell wall"/>
    <property type="evidence" value="ECO:0007669"/>
    <property type="project" value="InterPro"/>
</dbReference>
<dbReference type="NCBIfam" id="TIGR01709">
    <property type="entry name" value="typeII_sec_gspL"/>
    <property type="match status" value="1"/>
</dbReference>
<dbReference type="Proteomes" id="UP000175691">
    <property type="component" value="Unassembled WGS sequence"/>
</dbReference>
<dbReference type="OrthoDB" id="7011844at2"/>
<dbReference type="Gene3D" id="3.30.1360.100">
    <property type="entry name" value="General secretion pathway protein M, EpsM"/>
    <property type="match status" value="1"/>
</dbReference>
<keyword evidence="14" id="KW-1185">Reference proteome</keyword>
<reference evidence="13 14" key="1">
    <citation type="submission" date="2016-08" db="EMBL/GenBank/DDBJ databases">
        <authorList>
            <person name="Seilhamer J.J."/>
        </authorList>
    </citation>
    <scope>NUCLEOTIDE SEQUENCE [LARGE SCALE GENOMIC DNA]</scope>
    <source>
        <strain evidence="13 14">KCTC 42603</strain>
    </source>
</reference>
<dbReference type="InterPro" id="IPR024230">
    <property type="entry name" value="GspL_cyto_dom"/>
</dbReference>
<evidence type="ECO:0000259" key="11">
    <source>
        <dbReference type="Pfam" id="PF05134"/>
    </source>
</evidence>
<dbReference type="InterPro" id="IPR025691">
    <property type="entry name" value="GspL_pp_dom"/>
</dbReference>
<comment type="caution">
    <text evidence="13">The sequence shown here is derived from an EMBL/GenBank/DDBJ whole genome shotgun (WGS) entry which is preliminary data.</text>
</comment>
<evidence type="ECO:0000256" key="1">
    <source>
        <dbReference type="ARBA" id="ARBA00004377"/>
    </source>
</evidence>
<comment type="subcellular location">
    <subcellularLocation>
        <location evidence="1">Cell inner membrane</location>
        <topology evidence="1">Single-pass membrane protein</topology>
    </subcellularLocation>
</comment>
<evidence type="ECO:0000256" key="9">
    <source>
        <dbReference type="ARBA" id="ARBA00023136"/>
    </source>
</evidence>
<dbReference type="STRING" id="1656094.BFC18_07895"/>
<dbReference type="EMBL" id="MDHN01000013">
    <property type="protein sequence ID" value="OFC71641.1"/>
    <property type="molecule type" value="Genomic_DNA"/>
</dbReference>
<keyword evidence="6" id="KW-0812">Transmembrane</keyword>
<keyword evidence="8" id="KW-1133">Transmembrane helix</keyword>
<dbReference type="SUPFAM" id="SSF53067">
    <property type="entry name" value="Actin-like ATPase domain"/>
    <property type="match status" value="2"/>
</dbReference>
<feature type="domain" description="GspL periplasmic" evidence="12">
    <location>
        <begin position="245"/>
        <end position="396"/>
    </location>
</feature>
<dbReference type="InterPro" id="IPR007812">
    <property type="entry name" value="T2SS_protein-GspL"/>
</dbReference>
<dbReference type="InterPro" id="IPR043129">
    <property type="entry name" value="ATPase_NBD"/>
</dbReference>
<feature type="domain" description="GspL cytoplasmic actin-ATPase-like" evidence="11">
    <location>
        <begin position="4"/>
        <end position="237"/>
    </location>
</feature>
<dbReference type="GO" id="GO:0005886">
    <property type="term" value="C:plasma membrane"/>
    <property type="evidence" value="ECO:0007669"/>
    <property type="project" value="UniProtKB-SubCell"/>
</dbReference>
<dbReference type="GO" id="GO:0015627">
    <property type="term" value="C:type II protein secretion system complex"/>
    <property type="evidence" value="ECO:0007669"/>
    <property type="project" value="InterPro"/>
</dbReference>
<evidence type="ECO:0000313" key="14">
    <source>
        <dbReference type="Proteomes" id="UP000175691"/>
    </source>
</evidence>
<dbReference type="CDD" id="cd24017">
    <property type="entry name" value="ASKHA_T2SSL_N"/>
    <property type="match status" value="1"/>
</dbReference>
<keyword evidence="4" id="KW-1003">Cell membrane</keyword>
<dbReference type="Gene3D" id="3.30.420.370">
    <property type="match status" value="1"/>
</dbReference>
<dbReference type="Pfam" id="PF12693">
    <property type="entry name" value="GspL_C"/>
    <property type="match status" value="1"/>
</dbReference>
<dbReference type="AlphaFoldDB" id="A0A1E7ZDT2"/>
<evidence type="ECO:0000256" key="8">
    <source>
        <dbReference type="ARBA" id="ARBA00022989"/>
    </source>
</evidence>
<dbReference type="Gene3D" id="3.30.420.380">
    <property type="match status" value="1"/>
</dbReference>
<keyword evidence="9" id="KW-0472">Membrane</keyword>
<proteinExistence type="inferred from homology"/>
<keyword evidence="5" id="KW-0997">Cell inner membrane</keyword>
<evidence type="ECO:0000313" key="13">
    <source>
        <dbReference type="EMBL" id="OFC71641.1"/>
    </source>
</evidence>
<evidence type="ECO:0000256" key="7">
    <source>
        <dbReference type="ARBA" id="ARBA00022927"/>
    </source>
</evidence>